<evidence type="ECO:0000313" key="1">
    <source>
        <dbReference type="EMBL" id="KKS42846.1"/>
    </source>
</evidence>
<sequence>VMLAKSKRFHFWVLVRKAVYTEMFLSKLSKLPGVHLITGKNDNEMISLYELLYEDNLIHLEITKPSEQAFKAILPPSLIGGSLLLFTSPVGRQEYENIEFLKRQDLMLGAKKLTPRAIRLPDDPKLASDFIMWGVDSGLFLKMSSEKYEFSDETIKSGEVGPDGAYKFWEVVEKEFT</sequence>
<organism evidence="1 2">
    <name type="scientific">Candidatus Collierbacteria bacterium GW2011_GWA2_42_17</name>
    <dbReference type="NCBI Taxonomy" id="1618378"/>
    <lineage>
        <taxon>Bacteria</taxon>
        <taxon>Candidatus Collieribacteriota</taxon>
    </lineage>
</organism>
<dbReference type="AlphaFoldDB" id="A0A0G1B952"/>
<protein>
    <submittedName>
        <fullName evidence="1">Uncharacterized protein</fullName>
    </submittedName>
</protein>
<gene>
    <name evidence="1" type="ORF">UV06_C0005G0040</name>
</gene>
<dbReference type="EMBL" id="LCDA01000005">
    <property type="protein sequence ID" value="KKS42846.1"/>
    <property type="molecule type" value="Genomic_DNA"/>
</dbReference>
<evidence type="ECO:0000313" key="2">
    <source>
        <dbReference type="Proteomes" id="UP000033854"/>
    </source>
</evidence>
<dbReference type="Proteomes" id="UP000033854">
    <property type="component" value="Unassembled WGS sequence"/>
</dbReference>
<name>A0A0G1B952_9BACT</name>
<comment type="caution">
    <text evidence="1">The sequence shown here is derived from an EMBL/GenBank/DDBJ whole genome shotgun (WGS) entry which is preliminary data.</text>
</comment>
<proteinExistence type="predicted"/>
<accession>A0A0G1B952</accession>
<feature type="non-terminal residue" evidence="1">
    <location>
        <position position="1"/>
    </location>
</feature>
<reference evidence="1 2" key="1">
    <citation type="journal article" date="2015" name="Nature">
        <title>rRNA introns, odd ribosomes, and small enigmatic genomes across a large radiation of phyla.</title>
        <authorList>
            <person name="Brown C.T."/>
            <person name="Hug L.A."/>
            <person name="Thomas B.C."/>
            <person name="Sharon I."/>
            <person name="Castelle C.J."/>
            <person name="Singh A."/>
            <person name="Wilkins M.J."/>
            <person name="Williams K.H."/>
            <person name="Banfield J.F."/>
        </authorList>
    </citation>
    <scope>NUCLEOTIDE SEQUENCE [LARGE SCALE GENOMIC DNA]</scope>
</reference>